<proteinExistence type="predicted"/>
<keyword evidence="3" id="KW-1185">Reference proteome</keyword>
<feature type="compositionally biased region" description="Basic and acidic residues" evidence="1">
    <location>
        <begin position="96"/>
        <end position="105"/>
    </location>
</feature>
<feature type="compositionally biased region" description="Low complexity" evidence="1">
    <location>
        <begin position="72"/>
        <end position="95"/>
    </location>
</feature>
<dbReference type="EMBL" id="OX395138">
    <property type="protein sequence ID" value="CAI5790228.1"/>
    <property type="molecule type" value="Genomic_DNA"/>
</dbReference>
<dbReference type="AlphaFoldDB" id="A0AA35L6R3"/>
<sequence length="151" mass="15507">MCDGDTRLWRERRGGGGREATPGSSSVHNAVGGGGEGRGAFRLAAPRRLPPLSGGKEGGSGEQRARDGAQEAGSAEAGRAVAGAGAVTGLAGLCGAERRPGVDARKGRKETRGLCAHSSSEPGKPSRAGPRRPSAFQELQLRARNQWRALN</sequence>
<feature type="compositionally biased region" description="Basic and acidic residues" evidence="1">
    <location>
        <begin position="1"/>
        <end position="16"/>
    </location>
</feature>
<reference evidence="2" key="1">
    <citation type="submission" date="2022-12" db="EMBL/GenBank/DDBJ databases">
        <authorList>
            <person name="Alioto T."/>
            <person name="Alioto T."/>
            <person name="Gomez Garrido J."/>
        </authorList>
    </citation>
    <scope>NUCLEOTIDE SEQUENCE</scope>
</reference>
<evidence type="ECO:0000256" key="1">
    <source>
        <dbReference type="SAM" id="MobiDB-lite"/>
    </source>
</evidence>
<gene>
    <name evidence="2" type="ORF">PODLI_1B033309</name>
</gene>
<protein>
    <submittedName>
        <fullName evidence="2">Uncharacterized protein</fullName>
    </submittedName>
</protein>
<evidence type="ECO:0000313" key="3">
    <source>
        <dbReference type="Proteomes" id="UP001178461"/>
    </source>
</evidence>
<accession>A0AA35L6R3</accession>
<organism evidence="2 3">
    <name type="scientific">Podarcis lilfordi</name>
    <name type="common">Lilford's wall lizard</name>
    <dbReference type="NCBI Taxonomy" id="74358"/>
    <lineage>
        <taxon>Eukaryota</taxon>
        <taxon>Metazoa</taxon>
        <taxon>Chordata</taxon>
        <taxon>Craniata</taxon>
        <taxon>Vertebrata</taxon>
        <taxon>Euteleostomi</taxon>
        <taxon>Lepidosauria</taxon>
        <taxon>Squamata</taxon>
        <taxon>Bifurcata</taxon>
        <taxon>Unidentata</taxon>
        <taxon>Episquamata</taxon>
        <taxon>Laterata</taxon>
        <taxon>Lacertibaenia</taxon>
        <taxon>Lacertidae</taxon>
        <taxon>Podarcis</taxon>
    </lineage>
</organism>
<dbReference type="Proteomes" id="UP001178461">
    <property type="component" value="Chromosome 13"/>
</dbReference>
<name>A0AA35L6R3_9SAUR</name>
<evidence type="ECO:0000313" key="2">
    <source>
        <dbReference type="EMBL" id="CAI5790228.1"/>
    </source>
</evidence>
<feature type="region of interest" description="Disordered" evidence="1">
    <location>
        <begin position="1"/>
        <end position="134"/>
    </location>
</feature>